<protein>
    <submittedName>
        <fullName evidence="1">Uncharacterized protein</fullName>
    </submittedName>
</protein>
<name>A0A4Q2CZ23_9AGAR</name>
<dbReference type="AlphaFoldDB" id="A0A4Q2CZ23"/>
<evidence type="ECO:0000313" key="1">
    <source>
        <dbReference type="EMBL" id="RXW11672.1"/>
    </source>
</evidence>
<keyword evidence="2" id="KW-1185">Reference proteome</keyword>
<accession>A0A4Q2CZ23</accession>
<organism evidence="1 2">
    <name type="scientific">Candolleomyces aberdarensis</name>
    <dbReference type="NCBI Taxonomy" id="2316362"/>
    <lineage>
        <taxon>Eukaryota</taxon>
        <taxon>Fungi</taxon>
        <taxon>Dikarya</taxon>
        <taxon>Basidiomycota</taxon>
        <taxon>Agaricomycotina</taxon>
        <taxon>Agaricomycetes</taxon>
        <taxon>Agaricomycetidae</taxon>
        <taxon>Agaricales</taxon>
        <taxon>Agaricineae</taxon>
        <taxon>Psathyrellaceae</taxon>
        <taxon>Candolleomyces</taxon>
    </lineage>
</organism>
<dbReference type="EMBL" id="SDEE01001699">
    <property type="protein sequence ID" value="RXW11672.1"/>
    <property type="molecule type" value="Genomic_DNA"/>
</dbReference>
<sequence length="205" mass="22518">MVAFTAVAETLCLEASNTRRSADEVALAKLLGDLKKKNLSNGLFSGFLDAMNARTDRPASWTPMIAEAKERRKTLKAVMSAGRRLRKEATFVGVERVSEGERHLVSEDDGIEKNFVILEGARAIILWTMDGATDNLVTPDKIFGAIVYNCDELASGFSLVDDRTIIETRTAEGLLIKTTYDNGWQDDKGDGPAIIEERSVSYEAP</sequence>
<comment type="caution">
    <text evidence="1">The sequence shown here is derived from an EMBL/GenBank/DDBJ whole genome shotgun (WGS) entry which is preliminary data.</text>
</comment>
<proteinExistence type="predicted"/>
<dbReference type="OrthoDB" id="3053868at2759"/>
<gene>
    <name evidence="1" type="ORF">EST38_g14183</name>
</gene>
<dbReference type="Proteomes" id="UP000290288">
    <property type="component" value="Unassembled WGS sequence"/>
</dbReference>
<evidence type="ECO:0000313" key="2">
    <source>
        <dbReference type="Proteomes" id="UP000290288"/>
    </source>
</evidence>
<reference evidence="1 2" key="1">
    <citation type="submission" date="2019-01" db="EMBL/GenBank/DDBJ databases">
        <title>Draft genome sequence of Psathyrella aberdarensis IHI B618.</title>
        <authorList>
            <person name="Buettner E."/>
            <person name="Kellner H."/>
        </authorList>
    </citation>
    <scope>NUCLEOTIDE SEQUENCE [LARGE SCALE GENOMIC DNA]</scope>
    <source>
        <strain evidence="1 2">IHI B618</strain>
    </source>
</reference>